<reference evidence="8 9" key="1">
    <citation type="submission" date="2024-01" db="EMBL/GenBank/DDBJ databases">
        <title>The complete chloroplast genome sequence of Lithospermum erythrorhizon: insights into the phylogenetic relationship among Boraginaceae species and the maternal lineages of purple gromwells.</title>
        <authorList>
            <person name="Okada T."/>
            <person name="Watanabe K."/>
        </authorList>
    </citation>
    <scope>NUCLEOTIDE SEQUENCE [LARGE SCALE GENOMIC DNA]</scope>
</reference>
<dbReference type="InterPro" id="IPR038765">
    <property type="entry name" value="Papain-like_cys_pep_sf"/>
</dbReference>
<dbReference type="InterPro" id="IPR000668">
    <property type="entry name" value="Peptidase_C1A_C"/>
</dbReference>
<dbReference type="Gene3D" id="3.40.50.300">
    <property type="entry name" value="P-loop containing nucleotide triphosphate hydrolases"/>
    <property type="match status" value="1"/>
</dbReference>
<evidence type="ECO:0000256" key="4">
    <source>
        <dbReference type="ARBA" id="ARBA00022840"/>
    </source>
</evidence>
<keyword evidence="2" id="KW-0378">Hydrolase</keyword>
<dbReference type="SUPFAM" id="SSF54001">
    <property type="entry name" value="Cysteine proteinases"/>
    <property type="match status" value="1"/>
</dbReference>
<keyword evidence="4" id="KW-0067">ATP-binding</keyword>
<evidence type="ECO:0000259" key="6">
    <source>
        <dbReference type="Pfam" id="PF00112"/>
    </source>
</evidence>
<dbReference type="Gene3D" id="3.90.70.10">
    <property type="entry name" value="Cysteine proteinases"/>
    <property type="match status" value="1"/>
</dbReference>
<dbReference type="InterPro" id="IPR050079">
    <property type="entry name" value="DEAD_box_RNA_helicase"/>
</dbReference>
<keyword evidence="9" id="KW-1185">Reference proteome</keyword>
<dbReference type="GO" id="GO:0005829">
    <property type="term" value="C:cytosol"/>
    <property type="evidence" value="ECO:0007669"/>
    <property type="project" value="TreeGrafter"/>
</dbReference>
<dbReference type="EMBL" id="BAABME010014821">
    <property type="protein sequence ID" value="GAA0187533.1"/>
    <property type="molecule type" value="Genomic_DNA"/>
</dbReference>
<dbReference type="GO" id="GO:0006508">
    <property type="term" value="P:proteolysis"/>
    <property type="evidence" value="ECO:0007669"/>
    <property type="project" value="InterPro"/>
</dbReference>
<dbReference type="AlphaFoldDB" id="A0AAV3S0N8"/>
<gene>
    <name evidence="8" type="ORF">LIER_34821</name>
</gene>
<dbReference type="Pfam" id="PF00112">
    <property type="entry name" value="Peptidase_C1"/>
    <property type="match status" value="1"/>
</dbReference>
<evidence type="ECO:0000313" key="8">
    <source>
        <dbReference type="EMBL" id="GAA0187533.1"/>
    </source>
</evidence>
<dbReference type="InterPro" id="IPR011545">
    <property type="entry name" value="DEAD/DEAH_box_helicase_dom"/>
</dbReference>
<dbReference type="PANTHER" id="PTHR47959:SF1">
    <property type="entry name" value="ATP-DEPENDENT RNA HELICASE DBPA"/>
    <property type="match status" value="1"/>
</dbReference>
<dbReference type="GO" id="GO:0005524">
    <property type="term" value="F:ATP binding"/>
    <property type="evidence" value="ECO:0007669"/>
    <property type="project" value="UniProtKB-KW"/>
</dbReference>
<accession>A0AAV3S0N8</accession>
<dbReference type="Pfam" id="PF00270">
    <property type="entry name" value="DEAD"/>
    <property type="match status" value="1"/>
</dbReference>
<evidence type="ECO:0000313" key="9">
    <source>
        <dbReference type="Proteomes" id="UP001454036"/>
    </source>
</evidence>
<dbReference type="SUPFAM" id="SSF52540">
    <property type="entry name" value="P-loop containing nucleoside triphosphate hydrolases"/>
    <property type="match status" value="1"/>
</dbReference>
<dbReference type="PANTHER" id="PTHR47959">
    <property type="entry name" value="ATP-DEPENDENT RNA HELICASE RHLE-RELATED"/>
    <property type="match status" value="1"/>
</dbReference>
<keyword evidence="1" id="KW-0547">Nucleotide-binding</keyword>
<sequence>MTVYFALNITRHWTYVLHKSKGVCRRHNLDQDKNLGSHVVFLVGYDVLDSVPYYEVLNSWGPRYSGTPFLRVHQDLFTELYMLNDVTMVDVPKIRDGTMFDSSIDLRNTAKGFSKSENSSRGSSQRKEGEGRGSGSGSGKTAAFTVPMIQHCLAQPPVRRGDGPLALILAPTRELAQQIEKEAS</sequence>
<feature type="domain" description="DEAD/DEAH-box helicase" evidence="7">
    <location>
        <begin position="136"/>
        <end position="183"/>
    </location>
</feature>
<dbReference type="GO" id="GO:0008234">
    <property type="term" value="F:cysteine-type peptidase activity"/>
    <property type="evidence" value="ECO:0007669"/>
    <property type="project" value="InterPro"/>
</dbReference>
<feature type="region of interest" description="Disordered" evidence="5">
    <location>
        <begin position="111"/>
        <end position="142"/>
    </location>
</feature>
<dbReference type="InterPro" id="IPR027417">
    <property type="entry name" value="P-loop_NTPase"/>
</dbReference>
<proteinExistence type="predicted"/>
<evidence type="ECO:0000256" key="1">
    <source>
        <dbReference type="ARBA" id="ARBA00022741"/>
    </source>
</evidence>
<organism evidence="8 9">
    <name type="scientific">Lithospermum erythrorhizon</name>
    <name type="common">Purple gromwell</name>
    <name type="synonym">Lithospermum officinale var. erythrorhizon</name>
    <dbReference type="NCBI Taxonomy" id="34254"/>
    <lineage>
        <taxon>Eukaryota</taxon>
        <taxon>Viridiplantae</taxon>
        <taxon>Streptophyta</taxon>
        <taxon>Embryophyta</taxon>
        <taxon>Tracheophyta</taxon>
        <taxon>Spermatophyta</taxon>
        <taxon>Magnoliopsida</taxon>
        <taxon>eudicotyledons</taxon>
        <taxon>Gunneridae</taxon>
        <taxon>Pentapetalae</taxon>
        <taxon>asterids</taxon>
        <taxon>lamiids</taxon>
        <taxon>Boraginales</taxon>
        <taxon>Boraginaceae</taxon>
        <taxon>Boraginoideae</taxon>
        <taxon>Lithospermeae</taxon>
        <taxon>Lithospermum</taxon>
    </lineage>
</organism>
<keyword evidence="3" id="KW-0347">Helicase</keyword>
<dbReference type="GO" id="GO:0003724">
    <property type="term" value="F:RNA helicase activity"/>
    <property type="evidence" value="ECO:0007669"/>
    <property type="project" value="TreeGrafter"/>
</dbReference>
<evidence type="ECO:0000256" key="2">
    <source>
        <dbReference type="ARBA" id="ARBA00022801"/>
    </source>
</evidence>
<name>A0AAV3S0N8_LITER</name>
<dbReference type="GO" id="GO:0003676">
    <property type="term" value="F:nucleic acid binding"/>
    <property type="evidence" value="ECO:0007669"/>
    <property type="project" value="InterPro"/>
</dbReference>
<feature type="domain" description="Peptidase C1A papain C-terminal" evidence="6">
    <location>
        <begin position="18"/>
        <end position="75"/>
    </location>
</feature>
<comment type="caution">
    <text evidence="8">The sequence shown here is derived from an EMBL/GenBank/DDBJ whole genome shotgun (WGS) entry which is preliminary data.</text>
</comment>
<evidence type="ECO:0000256" key="5">
    <source>
        <dbReference type="SAM" id="MobiDB-lite"/>
    </source>
</evidence>
<evidence type="ECO:0000256" key="3">
    <source>
        <dbReference type="ARBA" id="ARBA00022806"/>
    </source>
</evidence>
<evidence type="ECO:0000259" key="7">
    <source>
        <dbReference type="Pfam" id="PF00270"/>
    </source>
</evidence>
<dbReference type="Proteomes" id="UP001454036">
    <property type="component" value="Unassembled WGS sequence"/>
</dbReference>
<protein>
    <submittedName>
        <fullName evidence="8">Uncharacterized protein</fullName>
    </submittedName>
</protein>